<gene>
    <name evidence="2" type="ORF">MFIFM68171_10771</name>
</gene>
<sequence>MHLCKDQRLPPIAQLLRDIPPPPAPAYPTSPLTPLPSPTGSSPSLFSPQYPTWQALPSCPQSASHDSLGLCSPPSPPRSNPTYHIPRSFSVPEIKSLSSSSTLSTPRRRYRPSPERRLGRRSSAPYNIANRRFLEWEREWERERERTRSESRSPPPETPEAQSTENRPKRNNKPYTFEQEIFIIYHRIDLEMTWRQLHAVYMTRWPDLRREVGGLECAYYRTNLHMPATTDDGLLILPDLDRPGVDDIDVREAGSESIVPEHHPYTDGEVEERDYTMPGNDLHTKEENGGEAQENKKQKWRRYRGVPHLTKEVKCRVARVSLMERFPEELMEERYDWVRPEHRVLAREFGLCLLTSKIAERRRLQREAWLAAKARTQCGEMVIYF</sequence>
<dbReference type="EMBL" id="BAAFSV010000006">
    <property type="protein sequence ID" value="GAB1320561.1"/>
    <property type="molecule type" value="Genomic_DNA"/>
</dbReference>
<feature type="compositionally biased region" description="Basic and acidic residues" evidence="1">
    <location>
        <begin position="282"/>
        <end position="297"/>
    </location>
</feature>
<accession>A0ABQ0GS41</accession>
<feature type="region of interest" description="Disordered" evidence="1">
    <location>
        <begin position="144"/>
        <end position="173"/>
    </location>
</feature>
<reference evidence="2 3" key="1">
    <citation type="submission" date="2024-09" db="EMBL/GenBank/DDBJ databases">
        <title>Itraconazole resistance in Madurella fahalii resulting from another homologue of gene encoding cytochrome P450 14-alpha sterol demethylase (CYP51).</title>
        <authorList>
            <person name="Yoshioka I."/>
            <person name="Fahal A.H."/>
            <person name="Kaneko S."/>
            <person name="Yaguchi T."/>
        </authorList>
    </citation>
    <scope>NUCLEOTIDE SEQUENCE [LARGE SCALE GENOMIC DNA]</scope>
    <source>
        <strain evidence="2 3">IFM 68171</strain>
    </source>
</reference>
<name>A0ABQ0GS41_9PEZI</name>
<dbReference type="RefSeq" id="XP_070922291.1">
    <property type="nucleotide sequence ID" value="XM_071066190.1"/>
</dbReference>
<dbReference type="GeneID" id="98181513"/>
<feature type="region of interest" description="Disordered" evidence="1">
    <location>
        <begin position="276"/>
        <end position="298"/>
    </location>
</feature>
<evidence type="ECO:0000256" key="1">
    <source>
        <dbReference type="SAM" id="MobiDB-lite"/>
    </source>
</evidence>
<evidence type="ECO:0000313" key="3">
    <source>
        <dbReference type="Proteomes" id="UP001628179"/>
    </source>
</evidence>
<keyword evidence="3" id="KW-1185">Reference proteome</keyword>
<dbReference type="Proteomes" id="UP001628179">
    <property type="component" value="Unassembled WGS sequence"/>
</dbReference>
<organism evidence="2 3">
    <name type="scientific">Madurella fahalii</name>
    <dbReference type="NCBI Taxonomy" id="1157608"/>
    <lineage>
        <taxon>Eukaryota</taxon>
        <taxon>Fungi</taxon>
        <taxon>Dikarya</taxon>
        <taxon>Ascomycota</taxon>
        <taxon>Pezizomycotina</taxon>
        <taxon>Sordariomycetes</taxon>
        <taxon>Sordariomycetidae</taxon>
        <taxon>Sordariales</taxon>
        <taxon>Sordariales incertae sedis</taxon>
        <taxon>Madurella</taxon>
    </lineage>
</organism>
<feature type="compositionally biased region" description="Pro residues" evidence="1">
    <location>
        <begin position="19"/>
        <end position="37"/>
    </location>
</feature>
<comment type="caution">
    <text evidence="2">The sequence shown here is derived from an EMBL/GenBank/DDBJ whole genome shotgun (WGS) entry which is preliminary data.</text>
</comment>
<evidence type="ECO:0000313" key="2">
    <source>
        <dbReference type="EMBL" id="GAB1320561.1"/>
    </source>
</evidence>
<proteinExistence type="predicted"/>
<feature type="region of interest" description="Disordered" evidence="1">
    <location>
        <begin position="1"/>
        <end position="123"/>
    </location>
</feature>
<feature type="compositionally biased region" description="Low complexity" evidence="1">
    <location>
        <begin position="96"/>
        <end position="105"/>
    </location>
</feature>
<feature type="compositionally biased region" description="Low complexity" evidence="1">
    <location>
        <begin position="38"/>
        <end position="48"/>
    </location>
</feature>
<protein>
    <submittedName>
        <fullName evidence="2">Uncharacterized protein</fullName>
    </submittedName>
</protein>